<dbReference type="InParanoid" id="K1PP18"/>
<name>K1PP18_MAGGI</name>
<proteinExistence type="predicted"/>
<dbReference type="HOGENOM" id="CLU_3144277_0_0_1"/>
<protein>
    <submittedName>
        <fullName evidence="1">Uncharacterized protein</fullName>
    </submittedName>
</protein>
<accession>K1PP18</accession>
<sequence length="49" mass="5489">MSPTKPYQNQSSEMLELPCLSINNTYIFGMNSSKRPAIFDVDVQSVVHA</sequence>
<gene>
    <name evidence="1" type="ORF">CGI_10012510</name>
</gene>
<reference evidence="1" key="1">
    <citation type="journal article" date="2012" name="Nature">
        <title>The oyster genome reveals stress adaptation and complexity of shell formation.</title>
        <authorList>
            <person name="Zhang G."/>
            <person name="Fang X."/>
            <person name="Guo X."/>
            <person name="Li L."/>
            <person name="Luo R."/>
            <person name="Xu F."/>
            <person name="Yang P."/>
            <person name="Zhang L."/>
            <person name="Wang X."/>
            <person name="Qi H."/>
            <person name="Xiong Z."/>
            <person name="Que H."/>
            <person name="Xie Y."/>
            <person name="Holland P.W."/>
            <person name="Paps J."/>
            <person name="Zhu Y."/>
            <person name="Wu F."/>
            <person name="Chen Y."/>
            <person name="Wang J."/>
            <person name="Peng C."/>
            <person name="Meng J."/>
            <person name="Yang L."/>
            <person name="Liu J."/>
            <person name="Wen B."/>
            <person name="Zhang N."/>
            <person name="Huang Z."/>
            <person name="Zhu Q."/>
            <person name="Feng Y."/>
            <person name="Mount A."/>
            <person name="Hedgecock D."/>
            <person name="Xu Z."/>
            <person name="Liu Y."/>
            <person name="Domazet-Loso T."/>
            <person name="Du Y."/>
            <person name="Sun X."/>
            <person name="Zhang S."/>
            <person name="Liu B."/>
            <person name="Cheng P."/>
            <person name="Jiang X."/>
            <person name="Li J."/>
            <person name="Fan D."/>
            <person name="Wang W."/>
            <person name="Fu W."/>
            <person name="Wang T."/>
            <person name="Wang B."/>
            <person name="Zhang J."/>
            <person name="Peng Z."/>
            <person name="Li Y."/>
            <person name="Li N."/>
            <person name="Wang J."/>
            <person name="Chen M."/>
            <person name="He Y."/>
            <person name="Tan F."/>
            <person name="Song X."/>
            <person name="Zheng Q."/>
            <person name="Huang R."/>
            <person name="Yang H."/>
            <person name="Du X."/>
            <person name="Chen L."/>
            <person name="Yang M."/>
            <person name="Gaffney P.M."/>
            <person name="Wang S."/>
            <person name="Luo L."/>
            <person name="She Z."/>
            <person name="Ming Y."/>
            <person name="Huang W."/>
            <person name="Zhang S."/>
            <person name="Huang B."/>
            <person name="Zhang Y."/>
            <person name="Qu T."/>
            <person name="Ni P."/>
            <person name="Miao G."/>
            <person name="Wang J."/>
            <person name="Wang Q."/>
            <person name="Steinberg C.E."/>
            <person name="Wang H."/>
            <person name="Li N."/>
            <person name="Qian L."/>
            <person name="Zhang G."/>
            <person name="Li Y."/>
            <person name="Yang H."/>
            <person name="Liu X."/>
            <person name="Wang J."/>
            <person name="Yin Y."/>
            <person name="Wang J."/>
        </authorList>
    </citation>
    <scope>NUCLEOTIDE SEQUENCE [LARGE SCALE GENOMIC DNA]</scope>
    <source>
        <strain evidence="1">05x7-T-G4-1.051#20</strain>
    </source>
</reference>
<dbReference type="AlphaFoldDB" id="K1PP18"/>
<dbReference type="EMBL" id="JH816021">
    <property type="protein sequence ID" value="EKC25852.1"/>
    <property type="molecule type" value="Genomic_DNA"/>
</dbReference>
<evidence type="ECO:0000313" key="1">
    <source>
        <dbReference type="EMBL" id="EKC25852.1"/>
    </source>
</evidence>
<organism evidence="1">
    <name type="scientific">Magallana gigas</name>
    <name type="common">Pacific oyster</name>
    <name type="synonym">Crassostrea gigas</name>
    <dbReference type="NCBI Taxonomy" id="29159"/>
    <lineage>
        <taxon>Eukaryota</taxon>
        <taxon>Metazoa</taxon>
        <taxon>Spiralia</taxon>
        <taxon>Lophotrochozoa</taxon>
        <taxon>Mollusca</taxon>
        <taxon>Bivalvia</taxon>
        <taxon>Autobranchia</taxon>
        <taxon>Pteriomorphia</taxon>
        <taxon>Ostreida</taxon>
        <taxon>Ostreoidea</taxon>
        <taxon>Ostreidae</taxon>
        <taxon>Magallana</taxon>
    </lineage>
</organism>